<proteinExistence type="predicted"/>
<protein>
    <submittedName>
        <fullName evidence="2">Uncharacterized protein</fullName>
    </submittedName>
</protein>
<gene>
    <name evidence="2" type="ORF">DI616_14540</name>
</gene>
<feature type="region of interest" description="Disordered" evidence="1">
    <location>
        <begin position="178"/>
        <end position="324"/>
    </location>
</feature>
<evidence type="ECO:0000313" key="3">
    <source>
        <dbReference type="Proteomes" id="UP000315344"/>
    </source>
</evidence>
<reference evidence="2 3" key="1">
    <citation type="journal article" date="2017" name="Nat. Commun.">
        <title>In situ click chemistry generation of cyclooxygenase-2 inhibitors.</title>
        <authorList>
            <person name="Bhardwaj A."/>
            <person name="Kaur J."/>
            <person name="Wuest M."/>
            <person name="Wuest F."/>
        </authorList>
    </citation>
    <scope>NUCLEOTIDE SEQUENCE [LARGE SCALE GENOMIC DNA]</scope>
    <source>
        <strain evidence="2">S2_012_000_R3_94</strain>
    </source>
</reference>
<feature type="compositionally biased region" description="Basic and acidic residues" evidence="1">
    <location>
        <begin position="191"/>
        <end position="272"/>
    </location>
</feature>
<dbReference type="AlphaFoldDB" id="A0A533I5T5"/>
<evidence type="ECO:0000313" key="2">
    <source>
        <dbReference type="EMBL" id="TKW65390.1"/>
    </source>
</evidence>
<dbReference type="Proteomes" id="UP000315344">
    <property type="component" value="Unassembled WGS sequence"/>
</dbReference>
<feature type="region of interest" description="Disordered" evidence="1">
    <location>
        <begin position="1"/>
        <end position="23"/>
    </location>
</feature>
<feature type="compositionally biased region" description="Basic and acidic residues" evidence="1">
    <location>
        <begin position="309"/>
        <end position="324"/>
    </location>
</feature>
<dbReference type="EMBL" id="VAFL01000013">
    <property type="protein sequence ID" value="TKW65390.1"/>
    <property type="molecule type" value="Genomic_DNA"/>
</dbReference>
<comment type="caution">
    <text evidence="2">The sequence shown here is derived from an EMBL/GenBank/DDBJ whole genome shotgun (WGS) entry which is preliminary data.</text>
</comment>
<organism evidence="2 3">
    <name type="scientific">Paracoccus denitrificans</name>
    <dbReference type="NCBI Taxonomy" id="266"/>
    <lineage>
        <taxon>Bacteria</taxon>
        <taxon>Pseudomonadati</taxon>
        <taxon>Pseudomonadota</taxon>
        <taxon>Alphaproteobacteria</taxon>
        <taxon>Rhodobacterales</taxon>
        <taxon>Paracoccaceae</taxon>
        <taxon>Paracoccus</taxon>
    </lineage>
</organism>
<accession>A0A533I5T5</accession>
<evidence type="ECO:0000256" key="1">
    <source>
        <dbReference type="SAM" id="MobiDB-lite"/>
    </source>
</evidence>
<name>A0A533I5T5_PARDE</name>
<feature type="compositionally biased region" description="Basic and acidic residues" evidence="1">
    <location>
        <begin position="280"/>
        <end position="296"/>
    </location>
</feature>
<sequence>MQACHPPVSEAATSGEPDADDDGFADLRVQHETLREVLSECAATAVASKAGIPLSRLAAAWAGHAAAYQQFFDAASEAGLQEFPLLTETAIETDLISFLLGHASKDLDGPMKLAGLRVAIRLIQDIIEREEKPRSGLFAKAKAAGVDPVALSGRIRACTTALSGPDSATMPLLRHLTANQEDIMPRNSNMPERDERGRFVSDDHYNGRGSGRNDDRDRDSRGRFMRDRDNGRYSSQRDDDGDYRRYASARRYDDDRRSYSRGRDDDYSRDRGQGGWFGDPEGHAEAARRGWDHRRDDDDDRYGSRGRSSRRDDDGDRYGSRERR</sequence>